<keyword evidence="5" id="KW-0808">Transferase</keyword>
<dbReference type="CDD" id="cd00075">
    <property type="entry name" value="HATPase"/>
    <property type="match status" value="1"/>
</dbReference>
<evidence type="ECO:0000256" key="8">
    <source>
        <dbReference type="ARBA" id="ARBA00022840"/>
    </source>
</evidence>
<proteinExistence type="predicted"/>
<comment type="catalytic activity">
    <reaction evidence="1">
        <text>ATP + protein L-histidine = ADP + protein N-phospho-L-histidine.</text>
        <dbReference type="EC" id="2.7.13.3"/>
    </reaction>
</comment>
<dbReference type="CDD" id="cd00082">
    <property type="entry name" value="HisKA"/>
    <property type="match status" value="1"/>
</dbReference>
<dbReference type="InterPro" id="IPR004358">
    <property type="entry name" value="Sig_transdc_His_kin-like_C"/>
</dbReference>
<dbReference type="InterPro" id="IPR050351">
    <property type="entry name" value="BphY/WalK/GraS-like"/>
</dbReference>
<evidence type="ECO:0000256" key="5">
    <source>
        <dbReference type="ARBA" id="ARBA00022679"/>
    </source>
</evidence>
<evidence type="ECO:0000313" key="13">
    <source>
        <dbReference type="Proteomes" id="UP000501240"/>
    </source>
</evidence>
<dbReference type="SUPFAM" id="SSF47384">
    <property type="entry name" value="Homodimeric domain of signal transducing histidine kinase"/>
    <property type="match status" value="1"/>
</dbReference>
<dbReference type="GO" id="GO:0005886">
    <property type="term" value="C:plasma membrane"/>
    <property type="evidence" value="ECO:0007669"/>
    <property type="project" value="UniProtKB-SubCell"/>
</dbReference>
<comment type="subcellular location">
    <subcellularLocation>
        <location evidence="2">Cell membrane</location>
    </subcellularLocation>
</comment>
<evidence type="ECO:0000256" key="10">
    <source>
        <dbReference type="ARBA" id="ARBA00039401"/>
    </source>
</evidence>
<name>A0A7D4A5Q9_ACTVE</name>
<dbReference type="AlphaFoldDB" id="A0A7D4A5Q9"/>
<dbReference type="GO" id="GO:0005524">
    <property type="term" value="F:ATP binding"/>
    <property type="evidence" value="ECO:0007669"/>
    <property type="project" value="UniProtKB-KW"/>
</dbReference>
<dbReference type="Gene3D" id="3.30.450.20">
    <property type="entry name" value="PAS domain"/>
    <property type="match status" value="1"/>
</dbReference>
<keyword evidence="4" id="KW-0597">Phosphoprotein</keyword>
<evidence type="ECO:0000313" key="12">
    <source>
        <dbReference type="EMBL" id="QKG21567.1"/>
    </source>
</evidence>
<keyword evidence="8" id="KW-0067">ATP-binding</keyword>
<dbReference type="Gene3D" id="1.10.287.130">
    <property type="match status" value="1"/>
</dbReference>
<evidence type="ECO:0000256" key="7">
    <source>
        <dbReference type="ARBA" id="ARBA00022777"/>
    </source>
</evidence>
<evidence type="ECO:0000256" key="6">
    <source>
        <dbReference type="ARBA" id="ARBA00022741"/>
    </source>
</evidence>
<evidence type="ECO:0000256" key="9">
    <source>
        <dbReference type="ARBA" id="ARBA00023012"/>
    </source>
</evidence>
<dbReference type="InterPro" id="IPR003594">
    <property type="entry name" value="HATPase_dom"/>
</dbReference>
<dbReference type="PROSITE" id="PS50109">
    <property type="entry name" value="HIS_KIN"/>
    <property type="match status" value="1"/>
</dbReference>
<dbReference type="InterPro" id="IPR036097">
    <property type="entry name" value="HisK_dim/P_sf"/>
</dbReference>
<dbReference type="GO" id="GO:0030295">
    <property type="term" value="F:protein kinase activator activity"/>
    <property type="evidence" value="ECO:0007669"/>
    <property type="project" value="TreeGrafter"/>
</dbReference>
<gene>
    <name evidence="12" type="ORF">ACTIVE_3205</name>
</gene>
<accession>A0A7D4A5Q9</accession>
<dbReference type="EMBL" id="CP053892">
    <property type="protein sequence ID" value="QKG21567.1"/>
    <property type="molecule type" value="Genomic_DNA"/>
</dbReference>
<feature type="domain" description="Histidine kinase" evidence="11">
    <location>
        <begin position="104"/>
        <end position="314"/>
    </location>
</feature>
<dbReference type="InterPro" id="IPR005467">
    <property type="entry name" value="His_kinase_dom"/>
</dbReference>
<evidence type="ECO:0000259" key="11">
    <source>
        <dbReference type="PROSITE" id="PS50109"/>
    </source>
</evidence>
<keyword evidence="6" id="KW-0547">Nucleotide-binding</keyword>
<evidence type="ECO:0000256" key="1">
    <source>
        <dbReference type="ARBA" id="ARBA00000085"/>
    </source>
</evidence>
<dbReference type="PANTHER" id="PTHR42878">
    <property type="entry name" value="TWO-COMPONENT HISTIDINE KINASE"/>
    <property type="match status" value="1"/>
</dbReference>
<organism evidence="12 13">
    <name type="scientific">Actinomadura verrucosospora</name>
    <dbReference type="NCBI Taxonomy" id="46165"/>
    <lineage>
        <taxon>Bacteria</taxon>
        <taxon>Bacillati</taxon>
        <taxon>Actinomycetota</taxon>
        <taxon>Actinomycetes</taxon>
        <taxon>Streptosporangiales</taxon>
        <taxon>Thermomonosporaceae</taxon>
        <taxon>Actinomadura</taxon>
    </lineage>
</organism>
<evidence type="ECO:0000256" key="4">
    <source>
        <dbReference type="ARBA" id="ARBA00022553"/>
    </source>
</evidence>
<evidence type="ECO:0000256" key="2">
    <source>
        <dbReference type="ARBA" id="ARBA00004236"/>
    </source>
</evidence>
<protein>
    <recommendedName>
        <fullName evidence="10">Sensor-like histidine kinase SenX3</fullName>
        <ecNumber evidence="3">2.7.13.3</ecNumber>
    </recommendedName>
</protein>
<dbReference type="InterPro" id="IPR035965">
    <property type="entry name" value="PAS-like_dom_sf"/>
</dbReference>
<sequence length="320" mass="33874">MAMEPSGRVMAWNPAMARLADAPADRAVGRCVTDLFTLTGEAGEVVDLAEMRSGIARLTTNSGRSLRVEVSCSAPAGGSLLTAVFIDRTAGRPLDHGRHLLLVSAQHELHAPLTMIHGHAQLLDAVVTEENAKKSLDAIHDAVEMMRRVIADLVVAVNADLPAAGAVPATELVDVPPLVRRTLQSVPPVAGRSLLSAPRSLLVRADPVRLRQCLLLVLGNVNKYAPEGKVSISVRTEGEHGVIVITDEGPGIPEDELDQVLKPYYRSAATRNLPGMGLGLHIAKTAITAMHGRIELASAPSGGLRVALHLPLAPPKEDHP</sequence>
<dbReference type="GO" id="GO:0000155">
    <property type="term" value="F:phosphorelay sensor kinase activity"/>
    <property type="evidence" value="ECO:0007669"/>
    <property type="project" value="InterPro"/>
</dbReference>
<dbReference type="SUPFAM" id="SSF55874">
    <property type="entry name" value="ATPase domain of HSP90 chaperone/DNA topoisomerase II/histidine kinase"/>
    <property type="match status" value="1"/>
</dbReference>
<dbReference type="PANTHER" id="PTHR42878:SF7">
    <property type="entry name" value="SENSOR HISTIDINE KINASE GLRK"/>
    <property type="match status" value="1"/>
</dbReference>
<dbReference type="EC" id="2.7.13.3" evidence="3"/>
<dbReference type="GO" id="GO:0007234">
    <property type="term" value="P:osmosensory signaling via phosphorelay pathway"/>
    <property type="evidence" value="ECO:0007669"/>
    <property type="project" value="TreeGrafter"/>
</dbReference>
<dbReference type="SMART" id="SM00387">
    <property type="entry name" value="HATPase_c"/>
    <property type="match status" value="1"/>
</dbReference>
<dbReference type="Pfam" id="PF00512">
    <property type="entry name" value="HisKA"/>
    <property type="match status" value="1"/>
</dbReference>
<dbReference type="GO" id="GO:0000156">
    <property type="term" value="F:phosphorelay response regulator activity"/>
    <property type="evidence" value="ECO:0007669"/>
    <property type="project" value="TreeGrafter"/>
</dbReference>
<dbReference type="PRINTS" id="PR00344">
    <property type="entry name" value="BCTRLSENSOR"/>
</dbReference>
<dbReference type="Gene3D" id="3.30.565.10">
    <property type="entry name" value="Histidine kinase-like ATPase, C-terminal domain"/>
    <property type="match status" value="1"/>
</dbReference>
<keyword evidence="13" id="KW-1185">Reference proteome</keyword>
<reference evidence="12 13" key="1">
    <citation type="submission" date="2020-05" db="EMBL/GenBank/DDBJ databases">
        <title>Actinomadura verrucosospora NRRL-B18236 (PFL_A860) Genome sequencing and assembly.</title>
        <authorList>
            <person name="Samborskyy M."/>
        </authorList>
    </citation>
    <scope>NUCLEOTIDE SEQUENCE [LARGE SCALE GENOMIC DNA]</scope>
    <source>
        <strain evidence="12 13">NRRL:B18236</strain>
    </source>
</reference>
<dbReference type="InterPro" id="IPR003661">
    <property type="entry name" value="HisK_dim/P_dom"/>
</dbReference>
<dbReference type="InterPro" id="IPR036890">
    <property type="entry name" value="HATPase_C_sf"/>
</dbReference>
<keyword evidence="7 12" id="KW-0418">Kinase</keyword>
<dbReference type="SUPFAM" id="SSF55785">
    <property type="entry name" value="PYP-like sensor domain (PAS domain)"/>
    <property type="match status" value="1"/>
</dbReference>
<dbReference type="Proteomes" id="UP000501240">
    <property type="component" value="Chromosome"/>
</dbReference>
<evidence type="ECO:0000256" key="3">
    <source>
        <dbReference type="ARBA" id="ARBA00012438"/>
    </source>
</evidence>
<dbReference type="Pfam" id="PF02518">
    <property type="entry name" value="HATPase_c"/>
    <property type="match status" value="1"/>
</dbReference>
<keyword evidence="9" id="KW-0902">Two-component regulatory system</keyword>